<dbReference type="InterPro" id="IPR001789">
    <property type="entry name" value="Sig_transdc_resp-reg_receiver"/>
</dbReference>
<dbReference type="Gene3D" id="3.40.50.2300">
    <property type="match status" value="1"/>
</dbReference>
<comment type="subcellular location">
    <subcellularLocation>
        <location evidence="3">Cytoplasm</location>
    </subcellularLocation>
</comment>
<comment type="catalytic activity">
    <reaction evidence="3">
        <text>L-glutaminyl-[protein] + H2O = L-glutamyl-[protein] + NH4(+)</text>
        <dbReference type="Rhea" id="RHEA:16441"/>
        <dbReference type="Rhea" id="RHEA-COMP:10207"/>
        <dbReference type="Rhea" id="RHEA-COMP:10208"/>
        <dbReference type="ChEBI" id="CHEBI:15377"/>
        <dbReference type="ChEBI" id="CHEBI:28938"/>
        <dbReference type="ChEBI" id="CHEBI:29973"/>
        <dbReference type="ChEBI" id="CHEBI:30011"/>
        <dbReference type="EC" id="3.5.1.44"/>
    </reaction>
</comment>
<dbReference type="Proteomes" id="UP001519654">
    <property type="component" value="Unassembled WGS sequence"/>
</dbReference>
<comment type="catalytic activity">
    <reaction evidence="2 3">
        <text>[protein]-L-glutamate 5-O-methyl ester + H2O = L-glutamyl-[protein] + methanol + H(+)</text>
        <dbReference type="Rhea" id="RHEA:23236"/>
        <dbReference type="Rhea" id="RHEA-COMP:10208"/>
        <dbReference type="Rhea" id="RHEA-COMP:10311"/>
        <dbReference type="ChEBI" id="CHEBI:15377"/>
        <dbReference type="ChEBI" id="CHEBI:15378"/>
        <dbReference type="ChEBI" id="CHEBI:17790"/>
        <dbReference type="ChEBI" id="CHEBI:29973"/>
        <dbReference type="ChEBI" id="CHEBI:82795"/>
        <dbReference type="EC" id="3.1.1.61"/>
    </reaction>
</comment>
<proteinExistence type="inferred from homology"/>
<dbReference type="SMART" id="SM00448">
    <property type="entry name" value="REC"/>
    <property type="match status" value="1"/>
</dbReference>
<comment type="similarity">
    <text evidence="3">Belongs to the CheB family.</text>
</comment>
<feature type="modified residue" description="4-aspartylphosphate" evidence="3 5">
    <location>
        <position position="54"/>
    </location>
</feature>
<feature type="compositionally biased region" description="Pro residues" evidence="6">
    <location>
        <begin position="139"/>
        <end position="156"/>
    </location>
</feature>
<feature type="active site" evidence="3 4">
    <location>
        <position position="206"/>
    </location>
</feature>
<dbReference type="EC" id="3.1.1.61" evidence="3"/>
<dbReference type="InterPro" id="IPR000673">
    <property type="entry name" value="Sig_transdc_resp-reg_Me-estase"/>
</dbReference>
<evidence type="ECO:0000256" key="5">
    <source>
        <dbReference type="PROSITE-ProRule" id="PRU00169"/>
    </source>
</evidence>
<evidence type="ECO:0000256" key="1">
    <source>
        <dbReference type="ARBA" id="ARBA00022801"/>
    </source>
</evidence>
<evidence type="ECO:0000313" key="9">
    <source>
        <dbReference type="EMBL" id="MBU2663126.1"/>
    </source>
</evidence>
<comment type="function">
    <text evidence="3">Involved in chemotaxis. Part of a chemotaxis signal transduction system that modulates chemotaxis in response to various stimuli. Catalyzes the demethylation of specific methylglutamate residues introduced into the chemoreceptors (methyl-accepting chemotaxis proteins or MCP) by CheR. Also mediates the irreversible deamidation of specific glutamine residues to glutamic acid.</text>
</comment>
<name>A0ABS5YJC3_9ACTN</name>
<organism evidence="9 10">
    <name type="scientific">Paractinoplanes bogorensis</name>
    <dbReference type="NCBI Taxonomy" id="1610840"/>
    <lineage>
        <taxon>Bacteria</taxon>
        <taxon>Bacillati</taxon>
        <taxon>Actinomycetota</taxon>
        <taxon>Actinomycetes</taxon>
        <taxon>Micromonosporales</taxon>
        <taxon>Micromonosporaceae</taxon>
        <taxon>Paractinoplanes</taxon>
    </lineage>
</organism>
<dbReference type="CDD" id="cd16432">
    <property type="entry name" value="CheB_Rec"/>
    <property type="match status" value="1"/>
</dbReference>
<evidence type="ECO:0000256" key="2">
    <source>
        <dbReference type="ARBA" id="ARBA00048267"/>
    </source>
</evidence>
<dbReference type="PIRSF" id="PIRSF000876">
    <property type="entry name" value="RR_chemtxs_CheB"/>
    <property type="match status" value="1"/>
</dbReference>
<dbReference type="Pfam" id="PF01339">
    <property type="entry name" value="CheB_methylest"/>
    <property type="match status" value="1"/>
</dbReference>
<gene>
    <name evidence="3" type="primary">cheB</name>
    <name evidence="9" type="ORF">KOI35_06350</name>
</gene>
<dbReference type="CDD" id="cd17541">
    <property type="entry name" value="REC_CheB-like"/>
    <property type="match status" value="1"/>
</dbReference>
<dbReference type="SUPFAM" id="SSF52172">
    <property type="entry name" value="CheY-like"/>
    <property type="match status" value="1"/>
</dbReference>
<feature type="active site" evidence="3 4">
    <location>
        <position position="329"/>
    </location>
</feature>
<dbReference type="InterPro" id="IPR008248">
    <property type="entry name" value="CheB-like"/>
</dbReference>
<feature type="region of interest" description="Disordered" evidence="6">
    <location>
        <begin position="135"/>
        <end position="189"/>
    </location>
</feature>
<evidence type="ECO:0000259" key="7">
    <source>
        <dbReference type="PROSITE" id="PS50110"/>
    </source>
</evidence>
<comment type="PTM">
    <text evidence="3">Phosphorylated by CheA. Phosphorylation of the N-terminal regulatory domain activates the methylesterase activity.</text>
</comment>
<accession>A0ABS5YJC3</accession>
<dbReference type="PROSITE" id="PS50110">
    <property type="entry name" value="RESPONSE_REGULATORY"/>
    <property type="match status" value="1"/>
</dbReference>
<dbReference type="EMBL" id="JAHKKG010000002">
    <property type="protein sequence ID" value="MBU2663126.1"/>
    <property type="molecule type" value="Genomic_DNA"/>
</dbReference>
<feature type="active site" evidence="3 4">
    <location>
        <position position="233"/>
    </location>
</feature>
<dbReference type="Gene3D" id="3.40.50.180">
    <property type="entry name" value="Methylesterase CheB, C-terminal domain"/>
    <property type="match status" value="1"/>
</dbReference>
<dbReference type="HAMAP" id="MF_00099">
    <property type="entry name" value="CheB_chemtxs"/>
    <property type="match status" value="1"/>
</dbReference>
<protein>
    <recommendedName>
        <fullName evidence="3">Protein-glutamate methylesterase/protein-glutamine glutaminase</fullName>
        <ecNumber evidence="3">3.1.1.61</ecNumber>
        <ecNumber evidence="3">3.5.1.44</ecNumber>
    </recommendedName>
</protein>
<evidence type="ECO:0000256" key="4">
    <source>
        <dbReference type="PROSITE-ProRule" id="PRU00050"/>
    </source>
</evidence>
<evidence type="ECO:0000259" key="8">
    <source>
        <dbReference type="PROSITE" id="PS50122"/>
    </source>
</evidence>
<keyword evidence="10" id="KW-1185">Reference proteome</keyword>
<keyword evidence="1 3" id="KW-0378">Hydrolase</keyword>
<dbReference type="RefSeq" id="WP_215785099.1">
    <property type="nucleotide sequence ID" value="NZ_JAHKKG010000002.1"/>
</dbReference>
<keyword evidence="3" id="KW-0963">Cytoplasm</keyword>
<feature type="domain" description="Response regulatory" evidence="7">
    <location>
        <begin position="3"/>
        <end position="121"/>
    </location>
</feature>
<dbReference type="SUPFAM" id="SSF52738">
    <property type="entry name" value="Methylesterase CheB, C-terminal domain"/>
    <property type="match status" value="1"/>
</dbReference>
<dbReference type="NCBIfam" id="NF001965">
    <property type="entry name" value="PRK00742.1"/>
    <property type="match status" value="1"/>
</dbReference>
<evidence type="ECO:0000313" key="10">
    <source>
        <dbReference type="Proteomes" id="UP001519654"/>
    </source>
</evidence>
<evidence type="ECO:0000256" key="6">
    <source>
        <dbReference type="SAM" id="MobiDB-lite"/>
    </source>
</evidence>
<reference evidence="9 10" key="1">
    <citation type="submission" date="2021-06" db="EMBL/GenBank/DDBJ databases">
        <title>Actinoplanes lichenicola sp. nov., and Actinoplanes ovalisporus sp. nov., isolated from lichen in Thailand.</title>
        <authorList>
            <person name="Saeng-In P."/>
            <person name="Kanchanasin P."/>
            <person name="Yuki M."/>
            <person name="Kudo T."/>
            <person name="Ohkuma M."/>
            <person name="Phongsopitanun W."/>
            <person name="Tanasupawat S."/>
        </authorList>
    </citation>
    <scope>NUCLEOTIDE SEQUENCE [LARGE SCALE GENOMIC DNA]</scope>
    <source>
        <strain evidence="9 10">NBRC 110975</strain>
    </source>
</reference>
<comment type="caution">
    <text evidence="9">The sequence shown here is derived from an EMBL/GenBank/DDBJ whole genome shotgun (WGS) entry which is preliminary data.</text>
</comment>
<dbReference type="PANTHER" id="PTHR42872">
    <property type="entry name" value="PROTEIN-GLUTAMATE METHYLESTERASE/PROTEIN-GLUTAMINE GLUTAMINASE"/>
    <property type="match status" value="1"/>
</dbReference>
<sequence>MISVLVVDDSVVVRRLIVDALGGAEGIEVVGTASNGLLAQAKIDQLKPDVITMDIEMPQMDGITAVRELRKRHRQVPVIMFSTLSASGASATLEALSAGATDYVTKPSNVGSVNESIKAVRDELVPKIYALAGKRRPGAAPPAPPARPAVAPPPSAARPLTRPGAVTPPPVAGRPLARPGAAPVKAAAPRRTAAGGRVDILAIGSSTGGPDALTKVLTGIPADLPVPIVITQHMPPVFTKMFAERLDRGTPLHVVEAGDGMELTAGWVYIAPGDKHLVLHRRGTATLTQLSSAPPENSCRPAVDVMFRSVAALYGASAYATVLTGMGSDGRGGAKVLRDAGAEVLAQDEATSVVWGMPGAVVGAGLADEVLPLDRIAAHLVNRVKSGRSAAVAR</sequence>
<dbReference type="Pfam" id="PF00072">
    <property type="entry name" value="Response_reg"/>
    <property type="match status" value="1"/>
</dbReference>
<dbReference type="PANTHER" id="PTHR42872:SF3">
    <property type="entry name" value="PROTEIN-GLUTAMATE METHYLESTERASE_PROTEIN-GLUTAMINE GLUTAMINASE 1"/>
    <property type="match status" value="1"/>
</dbReference>
<dbReference type="EC" id="3.5.1.44" evidence="3"/>
<dbReference type="PROSITE" id="PS50122">
    <property type="entry name" value="CHEB"/>
    <property type="match status" value="1"/>
</dbReference>
<evidence type="ECO:0000256" key="3">
    <source>
        <dbReference type="HAMAP-Rule" id="MF_00099"/>
    </source>
</evidence>
<keyword evidence="3 5" id="KW-0597">Phosphoprotein</keyword>
<dbReference type="InterPro" id="IPR035909">
    <property type="entry name" value="CheB_C"/>
</dbReference>
<keyword evidence="3 4" id="KW-0145">Chemotaxis</keyword>
<dbReference type="InterPro" id="IPR011006">
    <property type="entry name" value="CheY-like_superfamily"/>
</dbReference>
<comment type="domain">
    <text evidence="3">Contains a C-terminal catalytic domain, and an N-terminal region which modulates catalytic activity.</text>
</comment>
<feature type="domain" description="CheB-type methylesterase" evidence="8">
    <location>
        <begin position="194"/>
        <end position="387"/>
    </location>
</feature>
<feature type="compositionally biased region" description="Low complexity" evidence="6">
    <location>
        <begin position="173"/>
        <end position="189"/>
    </location>
</feature>